<evidence type="ECO:0000313" key="2">
    <source>
        <dbReference type="Proteomes" id="UP000283090"/>
    </source>
</evidence>
<accession>A0A437A1G3</accession>
<dbReference type="GeneID" id="93585614"/>
<dbReference type="EMBL" id="SAEB01000006">
    <property type="protein sequence ID" value="RVD84967.1"/>
    <property type="molecule type" value="Genomic_DNA"/>
</dbReference>
<dbReference type="RefSeq" id="XP_067490511.1">
    <property type="nucleotide sequence ID" value="XM_067632222.1"/>
</dbReference>
<name>A0A437A1G3_ARTFL</name>
<dbReference type="VEuPathDB" id="FungiDB:DFL_003303"/>
<dbReference type="Proteomes" id="UP000283090">
    <property type="component" value="Unassembled WGS sequence"/>
</dbReference>
<keyword evidence="2" id="KW-1185">Reference proteome</keyword>
<organism evidence="1 2">
    <name type="scientific">Arthrobotrys flagrans</name>
    <name type="common">Nematode-trapping fungus</name>
    <name type="synonym">Trichothecium flagrans</name>
    <dbReference type="NCBI Taxonomy" id="97331"/>
    <lineage>
        <taxon>Eukaryota</taxon>
        <taxon>Fungi</taxon>
        <taxon>Dikarya</taxon>
        <taxon>Ascomycota</taxon>
        <taxon>Pezizomycotina</taxon>
        <taxon>Orbiliomycetes</taxon>
        <taxon>Orbiliales</taxon>
        <taxon>Orbiliaceae</taxon>
        <taxon>Arthrobotrys</taxon>
    </lineage>
</organism>
<comment type="caution">
    <text evidence="1">The sequence shown here is derived from an EMBL/GenBank/DDBJ whole genome shotgun (WGS) entry which is preliminary data.</text>
</comment>
<evidence type="ECO:0000313" key="1">
    <source>
        <dbReference type="EMBL" id="RVD84967.1"/>
    </source>
</evidence>
<reference evidence="1 2" key="1">
    <citation type="submission" date="2019-01" db="EMBL/GenBank/DDBJ databases">
        <title>Intercellular communication is required for trap formation in the nematode-trapping fungus Duddingtonia flagrans.</title>
        <authorList>
            <person name="Youssar L."/>
            <person name="Wernet V."/>
            <person name="Hensel N."/>
            <person name="Hildebrandt H.-G."/>
            <person name="Fischer R."/>
        </authorList>
    </citation>
    <scope>NUCLEOTIDE SEQUENCE [LARGE SCALE GENOMIC DNA]</scope>
    <source>
        <strain evidence="1 2">CBS H-5679</strain>
    </source>
</reference>
<protein>
    <submittedName>
        <fullName evidence="1">Uncharacterized protein</fullName>
    </submittedName>
</protein>
<sequence>MTQNSSKESAAHLRSNTKMSSTRLLQMFRQRTFPSASKPRTFHTGTMENELGEIRAAVTEWKFLKWGLGGLLGVLMTHAIMDFSLQGRMIKMEEQILGQRRDIDRMGMQITGQRSDIDGMRVGLNEVKNEVKGFKNLLMGKAK</sequence>
<proteinExistence type="predicted"/>
<gene>
    <name evidence="1" type="ORF">DFL_003303</name>
</gene>
<dbReference type="AlphaFoldDB" id="A0A437A1G3"/>